<dbReference type="InParanoid" id="D8SDR9"/>
<accession>D8SDR9</accession>
<gene>
    <name evidence="1" type="ORF">SELMODRAFT_420985</name>
</gene>
<dbReference type="Gramene" id="EFJ17388">
    <property type="protein sequence ID" value="EFJ17388"/>
    <property type="gene ID" value="SELMODRAFT_420985"/>
</dbReference>
<dbReference type="KEGG" id="smo:SELMODRAFT_420985"/>
<dbReference type="AlphaFoldDB" id="D8SDR9"/>
<name>D8SDR9_SELML</name>
<dbReference type="HOGENOM" id="CLU_1646612_0_0_1"/>
<keyword evidence="2" id="KW-1185">Reference proteome</keyword>
<evidence type="ECO:0000313" key="1">
    <source>
        <dbReference type="EMBL" id="EFJ17388.1"/>
    </source>
</evidence>
<reference evidence="1 2" key="1">
    <citation type="journal article" date="2011" name="Science">
        <title>The Selaginella genome identifies genetic changes associated with the evolution of vascular plants.</title>
        <authorList>
            <person name="Banks J.A."/>
            <person name="Nishiyama T."/>
            <person name="Hasebe M."/>
            <person name="Bowman J.L."/>
            <person name="Gribskov M."/>
            <person name="dePamphilis C."/>
            <person name="Albert V.A."/>
            <person name="Aono N."/>
            <person name="Aoyama T."/>
            <person name="Ambrose B.A."/>
            <person name="Ashton N.W."/>
            <person name="Axtell M.J."/>
            <person name="Barker E."/>
            <person name="Barker M.S."/>
            <person name="Bennetzen J.L."/>
            <person name="Bonawitz N.D."/>
            <person name="Chapple C."/>
            <person name="Cheng C."/>
            <person name="Correa L.G."/>
            <person name="Dacre M."/>
            <person name="DeBarry J."/>
            <person name="Dreyer I."/>
            <person name="Elias M."/>
            <person name="Engstrom E.M."/>
            <person name="Estelle M."/>
            <person name="Feng L."/>
            <person name="Finet C."/>
            <person name="Floyd S.K."/>
            <person name="Frommer W.B."/>
            <person name="Fujita T."/>
            <person name="Gramzow L."/>
            <person name="Gutensohn M."/>
            <person name="Harholt J."/>
            <person name="Hattori M."/>
            <person name="Heyl A."/>
            <person name="Hirai T."/>
            <person name="Hiwatashi Y."/>
            <person name="Ishikawa M."/>
            <person name="Iwata M."/>
            <person name="Karol K.G."/>
            <person name="Koehler B."/>
            <person name="Kolukisaoglu U."/>
            <person name="Kubo M."/>
            <person name="Kurata T."/>
            <person name="Lalonde S."/>
            <person name="Li K."/>
            <person name="Li Y."/>
            <person name="Litt A."/>
            <person name="Lyons E."/>
            <person name="Manning G."/>
            <person name="Maruyama T."/>
            <person name="Michael T.P."/>
            <person name="Mikami K."/>
            <person name="Miyazaki S."/>
            <person name="Morinaga S."/>
            <person name="Murata T."/>
            <person name="Mueller-Roeber B."/>
            <person name="Nelson D.R."/>
            <person name="Obara M."/>
            <person name="Oguri Y."/>
            <person name="Olmstead R.G."/>
            <person name="Onodera N."/>
            <person name="Petersen B.L."/>
            <person name="Pils B."/>
            <person name="Prigge M."/>
            <person name="Rensing S.A."/>
            <person name="Riano-Pachon D.M."/>
            <person name="Roberts A.W."/>
            <person name="Sato Y."/>
            <person name="Scheller H.V."/>
            <person name="Schulz B."/>
            <person name="Schulz C."/>
            <person name="Shakirov E.V."/>
            <person name="Shibagaki N."/>
            <person name="Shinohara N."/>
            <person name="Shippen D.E."/>
            <person name="Soerensen I."/>
            <person name="Sotooka R."/>
            <person name="Sugimoto N."/>
            <person name="Sugita M."/>
            <person name="Sumikawa N."/>
            <person name="Tanurdzic M."/>
            <person name="Theissen G."/>
            <person name="Ulvskov P."/>
            <person name="Wakazuki S."/>
            <person name="Weng J.K."/>
            <person name="Willats W.W."/>
            <person name="Wipf D."/>
            <person name="Wolf P.G."/>
            <person name="Yang L."/>
            <person name="Zimmer A.D."/>
            <person name="Zhu Q."/>
            <person name="Mitros T."/>
            <person name="Hellsten U."/>
            <person name="Loque D."/>
            <person name="Otillar R."/>
            <person name="Salamov A."/>
            <person name="Schmutz J."/>
            <person name="Shapiro H."/>
            <person name="Lindquist E."/>
            <person name="Lucas S."/>
            <person name="Rokhsar D."/>
            <person name="Grigoriev I.V."/>
        </authorList>
    </citation>
    <scope>NUCLEOTIDE SEQUENCE [LARGE SCALE GENOMIC DNA]</scope>
</reference>
<protein>
    <submittedName>
        <fullName evidence="1">Uncharacterized protein</fullName>
    </submittedName>
</protein>
<sequence length="161" mass="18717">MEAVQAKLVARKGQELLTWYQVPMDFLVAVWAKPIVKAEQNSYLKIMQVTDEVQKNLELRQIEQHILNLRKSREMLLNTWHRNNDKRLESKLENVMKKELYITQRIAAAEELFQVWDTKFLTSACIGITLPEYVQASLQEFGDGWLPDGSSSSMDFKNQLG</sequence>
<organism evidence="2">
    <name type="scientific">Selaginella moellendorffii</name>
    <name type="common">Spikemoss</name>
    <dbReference type="NCBI Taxonomy" id="88036"/>
    <lineage>
        <taxon>Eukaryota</taxon>
        <taxon>Viridiplantae</taxon>
        <taxon>Streptophyta</taxon>
        <taxon>Embryophyta</taxon>
        <taxon>Tracheophyta</taxon>
        <taxon>Lycopodiopsida</taxon>
        <taxon>Selaginellales</taxon>
        <taxon>Selaginellaceae</taxon>
        <taxon>Selaginella</taxon>
    </lineage>
</organism>
<dbReference type="Proteomes" id="UP000001514">
    <property type="component" value="Unassembled WGS sequence"/>
</dbReference>
<proteinExistence type="predicted"/>
<dbReference type="EMBL" id="GL377614">
    <property type="protein sequence ID" value="EFJ17388.1"/>
    <property type="molecule type" value="Genomic_DNA"/>
</dbReference>
<evidence type="ECO:0000313" key="2">
    <source>
        <dbReference type="Proteomes" id="UP000001514"/>
    </source>
</evidence>